<comment type="similarity">
    <text evidence="2">Belongs to the EVA1 family.</text>
</comment>
<dbReference type="FunFam" id="2.60.120.740:FF:000003">
    <property type="entry name" value="Protein eva-1 homolog C"/>
    <property type="match status" value="1"/>
</dbReference>
<dbReference type="Ensembl" id="ENSDCDT00010064445.1">
    <property type="protein sequence ID" value="ENSDCDP00010053911.1"/>
    <property type="gene ID" value="ENSDCDG00010031231.1"/>
</dbReference>
<evidence type="ECO:0000256" key="10">
    <source>
        <dbReference type="SAM" id="Phobius"/>
    </source>
</evidence>
<dbReference type="InterPro" id="IPR043159">
    <property type="entry name" value="Lectin_gal-bd_sf"/>
</dbReference>
<dbReference type="PROSITE" id="PS50228">
    <property type="entry name" value="SUEL_LECTIN"/>
    <property type="match status" value="2"/>
</dbReference>
<keyword evidence="13" id="KW-1185">Reference proteome</keyword>
<reference evidence="12" key="2">
    <citation type="submission" date="2025-08" db="UniProtKB">
        <authorList>
            <consortium name="Ensembl"/>
        </authorList>
    </citation>
    <scope>IDENTIFICATION</scope>
</reference>
<feature type="transmembrane region" description="Helical" evidence="10">
    <location>
        <begin position="336"/>
        <end position="355"/>
    </location>
</feature>
<dbReference type="InterPro" id="IPR000922">
    <property type="entry name" value="Lectin_gal-bd_dom"/>
</dbReference>
<keyword evidence="6" id="KW-0677">Repeat</keyword>
<accession>A0AAY4EAB9</accession>
<dbReference type="PANTHER" id="PTHR46780">
    <property type="entry name" value="PROTEIN EVA-1"/>
    <property type="match status" value="1"/>
</dbReference>
<proteinExistence type="inferred from homology"/>
<dbReference type="Gene3D" id="2.60.120.740">
    <property type="match status" value="2"/>
</dbReference>
<evidence type="ECO:0000256" key="3">
    <source>
        <dbReference type="ARBA" id="ARBA00022546"/>
    </source>
</evidence>
<feature type="compositionally biased region" description="Polar residues" evidence="9">
    <location>
        <begin position="286"/>
        <end position="299"/>
    </location>
</feature>
<keyword evidence="8 10" id="KW-0472">Membrane</keyword>
<dbReference type="CDD" id="cd22828">
    <property type="entry name" value="Gal_Rha_Lectin_EVA1_EVA1C_rpt1"/>
    <property type="match status" value="1"/>
</dbReference>
<keyword evidence="4 10" id="KW-0812">Transmembrane</keyword>
<feature type="domain" description="SUEL-type lectin" evidence="11">
    <location>
        <begin position="80"/>
        <end position="173"/>
    </location>
</feature>
<reference evidence="12 13" key="1">
    <citation type="submission" date="2020-06" db="EMBL/GenBank/DDBJ databases">
        <authorList>
            <consortium name="Wellcome Sanger Institute Data Sharing"/>
        </authorList>
    </citation>
    <scope>NUCLEOTIDE SEQUENCE [LARGE SCALE GENOMIC DNA]</scope>
</reference>
<reference evidence="12" key="3">
    <citation type="submission" date="2025-09" db="UniProtKB">
        <authorList>
            <consortium name="Ensembl"/>
        </authorList>
    </citation>
    <scope>IDENTIFICATION</scope>
</reference>
<keyword evidence="5" id="KW-0430">Lectin</keyword>
<dbReference type="GeneTree" id="ENSGT00940000163305"/>
<evidence type="ECO:0000313" key="13">
    <source>
        <dbReference type="Proteomes" id="UP000694580"/>
    </source>
</evidence>
<comment type="subcellular location">
    <subcellularLocation>
        <location evidence="1">Membrane</location>
        <topology evidence="1">Single-pass membrane protein</topology>
    </subcellularLocation>
</comment>
<keyword evidence="3" id="KW-0348">Hemagglutinin</keyword>
<dbReference type="GO" id="GO:0016020">
    <property type="term" value="C:membrane"/>
    <property type="evidence" value="ECO:0007669"/>
    <property type="project" value="UniProtKB-SubCell"/>
</dbReference>
<keyword evidence="7 10" id="KW-1133">Transmembrane helix</keyword>
<dbReference type="Pfam" id="PF14851">
    <property type="entry name" value="FAM176"/>
    <property type="match status" value="1"/>
</dbReference>
<feature type="domain" description="SUEL-type lectin" evidence="11">
    <location>
        <begin position="182"/>
        <end position="273"/>
    </location>
</feature>
<dbReference type="Proteomes" id="UP000694580">
    <property type="component" value="Chromosome 6"/>
</dbReference>
<evidence type="ECO:0000256" key="6">
    <source>
        <dbReference type="ARBA" id="ARBA00022737"/>
    </source>
</evidence>
<evidence type="ECO:0000256" key="9">
    <source>
        <dbReference type="SAM" id="MobiDB-lite"/>
    </source>
</evidence>
<evidence type="ECO:0000256" key="5">
    <source>
        <dbReference type="ARBA" id="ARBA00022734"/>
    </source>
</evidence>
<gene>
    <name evidence="12" type="primary">eva1c</name>
</gene>
<evidence type="ECO:0000256" key="2">
    <source>
        <dbReference type="ARBA" id="ARBA00006023"/>
    </source>
</evidence>
<evidence type="ECO:0000256" key="1">
    <source>
        <dbReference type="ARBA" id="ARBA00004167"/>
    </source>
</evidence>
<protein>
    <recommendedName>
        <fullName evidence="11">SUEL-type lectin domain-containing protein</fullName>
    </recommendedName>
</protein>
<evidence type="ECO:0000256" key="8">
    <source>
        <dbReference type="ARBA" id="ARBA00023136"/>
    </source>
</evidence>
<sequence>MMMMMMMTTPRPRRRFRPSSLRSSYFLPEHELWGRRMPARRARLLPLLCGLLLLRSAAVPGLSDFSGYLSKLLGAHSAAACDGDLLRLRCPRHATISVLAATYGRAEGATCPAAGGGGGGPVPGGCRASSALQKLLAECQGHRDCRVPVLHRVFGRDPCPGRAKHLHVSYRCKPTEHKAAVGCEGDTVKLHCKPPRALLIYSAFYGRRAGQDHACGRQRQPPPFECLYDGAASAVSQMCHGHQRCFVAVGDQNFKDPCPPQTRKYLSILYSCVPQTLLEEAERSAHQTTSGPTLDTVTVTGGIPNPKGSQLPESRRDLFSSSLTAYGYIKEHPETAGLFFTSSVCVGLLITLLALSVTRSRRGGAELESSAGEDEEDVDESGTMMDHWLLWEADRKSLHRREDVSEAAELMERMERRELIMQEIWMNAYLNGTSYGLL</sequence>
<name>A0AAY4EAB9_9TELE</name>
<dbReference type="GO" id="GO:0030246">
    <property type="term" value="F:carbohydrate binding"/>
    <property type="evidence" value="ECO:0007669"/>
    <property type="project" value="UniProtKB-KW"/>
</dbReference>
<dbReference type="Pfam" id="PF02140">
    <property type="entry name" value="SUEL_Lectin"/>
    <property type="match status" value="2"/>
</dbReference>
<dbReference type="InterPro" id="IPR039500">
    <property type="entry name" value="EVA1_dom"/>
</dbReference>
<evidence type="ECO:0000259" key="11">
    <source>
        <dbReference type="PROSITE" id="PS50228"/>
    </source>
</evidence>
<evidence type="ECO:0000256" key="4">
    <source>
        <dbReference type="ARBA" id="ARBA00022692"/>
    </source>
</evidence>
<dbReference type="AlphaFoldDB" id="A0AAY4EAB9"/>
<organism evidence="12 13">
    <name type="scientific">Denticeps clupeoides</name>
    <name type="common">denticle herring</name>
    <dbReference type="NCBI Taxonomy" id="299321"/>
    <lineage>
        <taxon>Eukaryota</taxon>
        <taxon>Metazoa</taxon>
        <taxon>Chordata</taxon>
        <taxon>Craniata</taxon>
        <taxon>Vertebrata</taxon>
        <taxon>Euteleostomi</taxon>
        <taxon>Actinopterygii</taxon>
        <taxon>Neopterygii</taxon>
        <taxon>Teleostei</taxon>
        <taxon>Clupei</taxon>
        <taxon>Clupeiformes</taxon>
        <taxon>Denticipitoidei</taxon>
        <taxon>Denticipitidae</taxon>
        <taxon>Denticeps</taxon>
    </lineage>
</organism>
<evidence type="ECO:0000256" key="7">
    <source>
        <dbReference type="ARBA" id="ARBA00022989"/>
    </source>
</evidence>
<feature type="region of interest" description="Disordered" evidence="9">
    <location>
        <begin position="285"/>
        <end position="314"/>
    </location>
</feature>
<evidence type="ECO:0000313" key="12">
    <source>
        <dbReference type="Ensembl" id="ENSDCDP00010053911.1"/>
    </source>
</evidence>
<dbReference type="CDD" id="cd22829">
    <property type="entry name" value="Gal_Rha_Lectin_EVA1_EVA1C_rpt2"/>
    <property type="match status" value="1"/>
</dbReference>